<comment type="caution">
    <text evidence="4">The sequence shown here is derived from an EMBL/GenBank/DDBJ whole genome shotgun (WGS) entry which is preliminary data.</text>
</comment>
<name>A0AAD5MTK2_PARTN</name>
<evidence type="ECO:0000313" key="4">
    <source>
        <dbReference type="EMBL" id="KAJ1362498.1"/>
    </source>
</evidence>
<protein>
    <recommendedName>
        <fullName evidence="3">R3H domain-containing protein</fullName>
    </recommendedName>
</protein>
<dbReference type="InterPro" id="IPR036867">
    <property type="entry name" value="R3H_dom_sf"/>
</dbReference>
<dbReference type="Proteomes" id="UP001196413">
    <property type="component" value="Unassembled WGS sequence"/>
</dbReference>
<dbReference type="Gene3D" id="3.30.1370.50">
    <property type="entry name" value="R3H-like domain"/>
    <property type="match status" value="1"/>
</dbReference>
<accession>A0AAD5MTK2</accession>
<keyword evidence="5" id="KW-1185">Reference proteome</keyword>
<feature type="compositionally biased region" description="Polar residues" evidence="2">
    <location>
        <begin position="188"/>
        <end position="208"/>
    </location>
</feature>
<dbReference type="InterPro" id="IPR001374">
    <property type="entry name" value="R3H_dom"/>
</dbReference>
<dbReference type="PROSITE" id="PS51061">
    <property type="entry name" value="R3H"/>
    <property type="match status" value="1"/>
</dbReference>
<feature type="compositionally biased region" description="Low complexity" evidence="2">
    <location>
        <begin position="92"/>
        <end position="108"/>
    </location>
</feature>
<dbReference type="Pfam" id="PF01424">
    <property type="entry name" value="R3H"/>
    <property type="match status" value="1"/>
</dbReference>
<dbReference type="CDD" id="cd02642">
    <property type="entry name" value="R3H_encore_like"/>
    <property type="match status" value="1"/>
</dbReference>
<dbReference type="SMART" id="SM00393">
    <property type="entry name" value="R3H"/>
    <property type="match status" value="1"/>
</dbReference>
<dbReference type="PANTHER" id="PTHR15672">
    <property type="entry name" value="CAMP-REGULATED PHOSPHOPROTEIN 21 RELATED R3H DOMAIN CONTAINING PROTEIN"/>
    <property type="match status" value="1"/>
</dbReference>
<organism evidence="4 5">
    <name type="scientific">Parelaphostrongylus tenuis</name>
    <name type="common">Meningeal worm</name>
    <dbReference type="NCBI Taxonomy" id="148309"/>
    <lineage>
        <taxon>Eukaryota</taxon>
        <taxon>Metazoa</taxon>
        <taxon>Ecdysozoa</taxon>
        <taxon>Nematoda</taxon>
        <taxon>Chromadorea</taxon>
        <taxon>Rhabditida</taxon>
        <taxon>Rhabditina</taxon>
        <taxon>Rhabditomorpha</taxon>
        <taxon>Strongyloidea</taxon>
        <taxon>Metastrongylidae</taxon>
        <taxon>Parelaphostrongylus</taxon>
    </lineage>
</organism>
<feature type="compositionally biased region" description="Low complexity" evidence="2">
    <location>
        <begin position="276"/>
        <end position="287"/>
    </location>
</feature>
<evidence type="ECO:0000256" key="2">
    <source>
        <dbReference type="SAM" id="MobiDB-lite"/>
    </source>
</evidence>
<dbReference type="GO" id="GO:0003676">
    <property type="term" value="F:nucleic acid binding"/>
    <property type="evidence" value="ECO:0007669"/>
    <property type="project" value="UniProtKB-UniRule"/>
</dbReference>
<keyword evidence="1" id="KW-0597">Phosphoprotein</keyword>
<dbReference type="PANTHER" id="PTHR15672:SF8">
    <property type="entry name" value="PROTEIN ENCORE"/>
    <property type="match status" value="1"/>
</dbReference>
<feature type="region of interest" description="Disordered" evidence="2">
    <location>
        <begin position="184"/>
        <end position="208"/>
    </location>
</feature>
<evidence type="ECO:0000259" key="3">
    <source>
        <dbReference type="PROSITE" id="PS51061"/>
    </source>
</evidence>
<feature type="compositionally biased region" description="Polar residues" evidence="2">
    <location>
        <begin position="7"/>
        <end position="43"/>
    </location>
</feature>
<evidence type="ECO:0000256" key="1">
    <source>
        <dbReference type="ARBA" id="ARBA00022553"/>
    </source>
</evidence>
<dbReference type="EMBL" id="JAHQIW010004456">
    <property type="protein sequence ID" value="KAJ1362498.1"/>
    <property type="molecule type" value="Genomic_DNA"/>
</dbReference>
<feature type="region of interest" description="Disordered" evidence="2">
    <location>
        <begin position="272"/>
        <end position="292"/>
    </location>
</feature>
<dbReference type="SUPFAM" id="SSF82708">
    <property type="entry name" value="R3H domain"/>
    <property type="match status" value="1"/>
</dbReference>
<proteinExistence type="predicted"/>
<gene>
    <name evidence="4" type="ORF">KIN20_022068</name>
</gene>
<feature type="region of interest" description="Disordered" evidence="2">
    <location>
        <begin position="1"/>
        <end position="127"/>
    </location>
</feature>
<reference evidence="4" key="1">
    <citation type="submission" date="2021-06" db="EMBL/GenBank/DDBJ databases">
        <title>Parelaphostrongylus tenuis whole genome reference sequence.</title>
        <authorList>
            <person name="Garwood T.J."/>
            <person name="Larsen P.A."/>
            <person name="Fountain-Jones N.M."/>
            <person name="Garbe J.R."/>
            <person name="Macchietto M.G."/>
            <person name="Kania S.A."/>
            <person name="Gerhold R.W."/>
            <person name="Richards J.E."/>
            <person name="Wolf T.M."/>
        </authorList>
    </citation>
    <scope>NUCLEOTIDE SEQUENCE</scope>
    <source>
        <strain evidence="4">MNPRO001-30</strain>
        <tissue evidence="4">Meninges</tissue>
    </source>
</reference>
<sequence>MVGGDTGTVSGSEQDSASCANSESAMKIESTATPVSDQATNIESSDDNCAETSGAAAESPPQTENHESQDSGVTRCTVTKGTQSTELGADGSIISSKDSNSTTTNSSSHPRRKLSKQDNVNERYSPTCTGPIEQDYVSPTTCCGSVSVKSSVADESLIATNSAGIKCTDNDAWVTTTIGNVKRRPESETTNSSVMPPTHGSVSNETTHLQPTTANGQSHLAPLVNHSYEGFIPSRARQLVRSLAMCGDDDTRLRPPPRQVVNSFASMRPFGFPMQSKHSSSSLSRESSYTDHTSDLGDMELRSFIVATLHKNPRDRALILELEQIFVDFICNSKEQSIKLPPVSSYTRMIIHRIAVLFGLDHNVDNSGKCVVVSKTDRTKRPDFVFASLIQSNIFTDTRRVCATPWNCREYAVGELARRAQSFESACFPPNTETDLSQQGHPWSLKSQRSFENQHFPYYRGFYQPRSSYEESGEFRRHSDKLSSKWWFLVKLRDPRAREHFCLLINSSMRQWNDSVI</sequence>
<feature type="domain" description="R3H" evidence="3">
    <location>
        <begin position="316"/>
        <end position="379"/>
    </location>
</feature>
<dbReference type="InterPro" id="IPR051937">
    <property type="entry name" value="R3H_domain_containing"/>
</dbReference>
<dbReference type="AlphaFoldDB" id="A0AAD5MTK2"/>
<evidence type="ECO:0000313" key="5">
    <source>
        <dbReference type="Proteomes" id="UP001196413"/>
    </source>
</evidence>
<feature type="compositionally biased region" description="Polar residues" evidence="2">
    <location>
        <begin position="70"/>
        <end position="86"/>
    </location>
</feature>